<name>A0A0S7YJA8_UNCT6</name>
<dbReference type="PATRIC" id="fig|1703772.3.peg.72"/>
<gene>
    <name evidence="1" type="ORF">AMJ52_00780</name>
</gene>
<protein>
    <submittedName>
        <fullName evidence="1">Uncharacterized protein</fullName>
    </submittedName>
</protein>
<dbReference type="Proteomes" id="UP000051012">
    <property type="component" value="Unassembled WGS sequence"/>
</dbReference>
<sequence>MMSTVTSTEEFLLSNWIEVIKVKEGTEMLQKKINRLFDIIKIGLQHSTWWTEEFVPPVYQSDALFFWKKTWYFGDDQHDTIQIGIDNLSLDNLLGTTIERPIAYVWIQKRGTNRQNKEEFQRLFSNYTKEIQTSLDFPIISEHEYALYYELPYTPRQWVNILRESRFVETVLFHCDILARCIEPIDRVLNAIRTKNDKDTVILN</sequence>
<evidence type="ECO:0000313" key="2">
    <source>
        <dbReference type="Proteomes" id="UP000051012"/>
    </source>
</evidence>
<comment type="caution">
    <text evidence="1">The sequence shown here is derived from an EMBL/GenBank/DDBJ whole genome shotgun (WGS) entry which is preliminary data.</text>
</comment>
<reference evidence="1 2" key="1">
    <citation type="journal article" date="2015" name="Microbiome">
        <title>Genomic resolution of linkages in carbon, nitrogen, and sulfur cycling among widespread estuary sediment bacteria.</title>
        <authorList>
            <person name="Baker B.J."/>
            <person name="Lazar C.S."/>
            <person name="Teske A.P."/>
            <person name="Dick G.J."/>
        </authorList>
    </citation>
    <scope>NUCLEOTIDE SEQUENCE [LARGE SCALE GENOMIC DNA]</scope>
    <source>
        <strain evidence="1">DG_78</strain>
    </source>
</reference>
<proteinExistence type="predicted"/>
<evidence type="ECO:0000313" key="1">
    <source>
        <dbReference type="EMBL" id="KPJ74361.1"/>
    </source>
</evidence>
<organism evidence="1 2">
    <name type="scientific">candidate division TA06 bacterium DG_78</name>
    <dbReference type="NCBI Taxonomy" id="1703772"/>
    <lineage>
        <taxon>Bacteria</taxon>
        <taxon>Bacteria division TA06</taxon>
    </lineage>
</organism>
<accession>A0A0S7YJA8</accession>
<dbReference type="EMBL" id="LJNI01000006">
    <property type="protein sequence ID" value="KPJ74361.1"/>
    <property type="molecule type" value="Genomic_DNA"/>
</dbReference>
<dbReference type="AlphaFoldDB" id="A0A0S7YJA8"/>